<keyword evidence="1" id="KW-1133">Transmembrane helix</keyword>
<feature type="transmembrane region" description="Helical" evidence="1">
    <location>
        <begin position="333"/>
        <end position="351"/>
    </location>
</feature>
<keyword evidence="1" id="KW-0812">Transmembrane</keyword>
<gene>
    <name evidence="2" type="ORF">FYJ80_04990</name>
</gene>
<keyword evidence="1" id="KW-0472">Membrane</keyword>
<dbReference type="RefSeq" id="WP_154425106.1">
    <property type="nucleotide sequence ID" value="NZ_VUNN01000007.1"/>
</dbReference>
<feature type="transmembrane region" description="Helical" evidence="1">
    <location>
        <begin position="41"/>
        <end position="62"/>
    </location>
</feature>
<feature type="transmembrane region" description="Helical" evidence="1">
    <location>
        <begin position="101"/>
        <end position="124"/>
    </location>
</feature>
<proteinExistence type="predicted"/>
<feature type="transmembrane region" description="Helical" evidence="1">
    <location>
        <begin position="222"/>
        <end position="241"/>
    </location>
</feature>
<reference evidence="2 3" key="1">
    <citation type="submission" date="2019-08" db="EMBL/GenBank/DDBJ databases">
        <title>In-depth cultivation of the pig gut microbiome towards novel bacterial diversity and tailored functional studies.</title>
        <authorList>
            <person name="Wylensek D."/>
            <person name="Hitch T.C.A."/>
            <person name="Clavel T."/>
        </authorList>
    </citation>
    <scope>NUCLEOTIDE SEQUENCE [LARGE SCALE GENOMIC DNA]</scope>
    <source>
        <strain evidence="2 3">NM-380-WT-3C1</strain>
    </source>
</reference>
<organism evidence="2 3">
    <name type="scientific">Bullifex porci</name>
    <dbReference type="NCBI Taxonomy" id="2606638"/>
    <lineage>
        <taxon>Bacteria</taxon>
        <taxon>Pseudomonadati</taxon>
        <taxon>Spirochaetota</taxon>
        <taxon>Spirochaetia</taxon>
        <taxon>Spirochaetales</taxon>
        <taxon>Spirochaetaceae</taxon>
        <taxon>Bullifex</taxon>
    </lineage>
</organism>
<evidence type="ECO:0000313" key="3">
    <source>
        <dbReference type="Proteomes" id="UP000460549"/>
    </source>
</evidence>
<dbReference type="EMBL" id="VUNN01000007">
    <property type="protein sequence ID" value="MSU06131.1"/>
    <property type="molecule type" value="Genomic_DNA"/>
</dbReference>
<feature type="transmembrane region" description="Helical" evidence="1">
    <location>
        <begin position="253"/>
        <end position="273"/>
    </location>
</feature>
<feature type="transmembrane region" description="Helical" evidence="1">
    <location>
        <begin position="136"/>
        <end position="152"/>
    </location>
</feature>
<dbReference type="Proteomes" id="UP000460549">
    <property type="component" value="Unassembled WGS sequence"/>
</dbReference>
<comment type="caution">
    <text evidence="2">The sequence shown here is derived from an EMBL/GenBank/DDBJ whole genome shotgun (WGS) entry which is preliminary data.</text>
</comment>
<protein>
    <submittedName>
        <fullName evidence="2">Uncharacterized protein</fullName>
    </submittedName>
</protein>
<feature type="transmembrane region" description="Helical" evidence="1">
    <location>
        <begin position="279"/>
        <end position="297"/>
    </location>
</feature>
<evidence type="ECO:0000313" key="2">
    <source>
        <dbReference type="EMBL" id="MSU06131.1"/>
    </source>
</evidence>
<evidence type="ECO:0000256" key="1">
    <source>
        <dbReference type="SAM" id="Phobius"/>
    </source>
</evidence>
<feature type="transmembrane region" description="Helical" evidence="1">
    <location>
        <begin position="74"/>
        <end position="95"/>
    </location>
</feature>
<keyword evidence="3" id="KW-1185">Reference proteome</keyword>
<feature type="transmembrane region" description="Helical" evidence="1">
    <location>
        <begin position="158"/>
        <end position="176"/>
    </location>
</feature>
<feature type="transmembrane region" description="Helical" evidence="1">
    <location>
        <begin position="372"/>
        <end position="392"/>
    </location>
</feature>
<sequence>MDNPKKPISKLSLSILYSLSESYTILPFMIYSALITEEATVVNFFLPVVIIYSVQRACLVALRGFGEITNPYRILKSGVLIALIGALMMILSAIYQPLLLWSALLIGVGLSPFRAMFIPLSASLIESNSELKKSKGVGTIIYLVVMLIVLAFDNSALPIVQILFLIYISIALWILLHFDGDSLFNCSKAFDYKKNNPVYFVFGILALLTLLILRQYKQSSVSVLVWLTPLMLITFIALEVYRRRNYKSFSYKTYWVGSLKCYLMLFSLIYHSSIGNTSMALLIYLAISISSFLTILAKKVLKKIPSSKLNNLSMILSAILSFSLVFPSRAINLIGLTLAEVFGNIVSAESGGRYMSDERHVKLDRPLTRLRIQTAGSIISQLVMFYTIYFLGEIGVHHNLLEAYAAGNPNPSITLLLNITGLICSFILLISAILIIVLADKKEGGVK</sequence>
<feature type="transmembrane region" description="Helical" evidence="1">
    <location>
        <begin position="412"/>
        <end position="439"/>
    </location>
</feature>
<feature type="transmembrane region" description="Helical" evidence="1">
    <location>
        <begin position="197"/>
        <end position="216"/>
    </location>
</feature>
<name>A0A7X2PC12_9SPIO</name>
<feature type="transmembrane region" description="Helical" evidence="1">
    <location>
        <begin position="309"/>
        <end position="327"/>
    </location>
</feature>
<feature type="transmembrane region" description="Helical" evidence="1">
    <location>
        <begin position="12"/>
        <end position="35"/>
    </location>
</feature>
<dbReference type="AlphaFoldDB" id="A0A7X2PC12"/>
<accession>A0A7X2PC12</accession>